<dbReference type="FunCoup" id="Q6C066">
    <property type="interactions" value="419"/>
</dbReference>
<dbReference type="KEGG" id="yli:2908027"/>
<dbReference type="Gene3D" id="2.10.109.10">
    <property type="entry name" value="Umud Fragment, subunit A"/>
    <property type="match status" value="1"/>
</dbReference>
<proteinExistence type="inferred from homology"/>
<dbReference type="GO" id="GO:0006465">
    <property type="term" value="P:signal peptide processing"/>
    <property type="evidence" value="ECO:0007669"/>
    <property type="project" value="InterPro"/>
</dbReference>
<dbReference type="GO" id="GO:0006627">
    <property type="term" value="P:protein processing involved in protein targeting to mitochondrion"/>
    <property type="evidence" value="ECO:0000318"/>
    <property type="project" value="GO_Central"/>
</dbReference>
<dbReference type="CDD" id="cd06530">
    <property type="entry name" value="S26_SPase_I"/>
    <property type="match status" value="1"/>
</dbReference>
<evidence type="ECO:0000256" key="4">
    <source>
        <dbReference type="ARBA" id="ARBA00023128"/>
    </source>
</evidence>
<evidence type="ECO:0000256" key="2">
    <source>
        <dbReference type="ARBA" id="ARBA00022792"/>
    </source>
</evidence>
<reference evidence="9 10" key="1">
    <citation type="journal article" date="2004" name="Nature">
        <title>Genome evolution in yeasts.</title>
        <authorList>
            <consortium name="Genolevures"/>
            <person name="Dujon B."/>
            <person name="Sherman D."/>
            <person name="Fischer G."/>
            <person name="Durrens P."/>
            <person name="Casaregola S."/>
            <person name="Lafontaine I."/>
            <person name="de Montigny J."/>
            <person name="Marck C."/>
            <person name="Neuveglise C."/>
            <person name="Talla E."/>
            <person name="Goffard N."/>
            <person name="Frangeul L."/>
            <person name="Aigle M."/>
            <person name="Anthouard V."/>
            <person name="Babour A."/>
            <person name="Barbe V."/>
            <person name="Barnay S."/>
            <person name="Blanchin S."/>
            <person name="Beckerich J.M."/>
            <person name="Beyne E."/>
            <person name="Bleykasten C."/>
            <person name="Boisrame A."/>
            <person name="Boyer J."/>
            <person name="Cattolico L."/>
            <person name="Confanioleri F."/>
            <person name="de Daruvar A."/>
            <person name="Despons L."/>
            <person name="Fabre E."/>
            <person name="Fairhead C."/>
            <person name="Ferry-Dumazet H."/>
            <person name="Groppi A."/>
            <person name="Hantraye F."/>
            <person name="Hennequin C."/>
            <person name="Jauniaux N."/>
            <person name="Joyet P."/>
            <person name="Kachouri R."/>
            <person name="Kerrest A."/>
            <person name="Koszul R."/>
            <person name="Lemaire M."/>
            <person name="Lesur I."/>
            <person name="Ma L."/>
            <person name="Muller H."/>
            <person name="Nicaud J.M."/>
            <person name="Nikolski M."/>
            <person name="Oztas S."/>
            <person name="Ozier-Kalogeropoulos O."/>
            <person name="Pellenz S."/>
            <person name="Potier S."/>
            <person name="Richard G.F."/>
            <person name="Straub M.L."/>
            <person name="Suleau A."/>
            <person name="Swennene D."/>
            <person name="Tekaia F."/>
            <person name="Wesolowski-Louvel M."/>
            <person name="Westhof E."/>
            <person name="Wirth B."/>
            <person name="Zeniou-Meyer M."/>
            <person name="Zivanovic I."/>
            <person name="Bolotin-Fukuhara M."/>
            <person name="Thierry A."/>
            <person name="Bouchier C."/>
            <person name="Caudron B."/>
            <person name="Scarpelli C."/>
            <person name="Gaillardin C."/>
            <person name="Weissenbach J."/>
            <person name="Wincker P."/>
            <person name="Souciet J.L."/>
        </authorList>
    </citation>
    <scope>NUCLEOTIDE SEQUENCE [LARGE SCALE GENOMIC DNA]</scope>
    <source>
        <strain evidence="10">CLIB 122 / E 150</strain>
    </source>
</reference>
<dbReference type="Proteomes" id="UP000001300">
    <property type="component" value="Chromosome F"/>
</dbReference>
<sequence>MFGIFSRIPVELRTAVSIAVRAGCAIHFFRMHIFESSLTYGPSMIPTLDEKGDFVNIDKLKSRGRGVQVGDVVVAIKPTTSDQRVCKRISGMPGDIILIDHERSDNEFIQVPKGHCWVTGDNLSMSLDSRTYRAMPLALVKGKIIAAHSFARGFRFLPNTLEDAAEDELITNTVTLVEDEPVEVATTSS</sequence>
<dbReference type="GO" id="GO:0042720">
    <property type="term" value="C:mitochondrial inner membrane peptidase complex"/>
    <property type="evidence" value="ECO:0000318"/>
    <property type="project" value="GO_Central"/>
</dbReference>
<keyword evidence="2" id="KW-0999">Mitochondrion inner membrane</keyword>
<dbReference type="PANTHER" id="PTHR12383">
    <property type="entry name" value="PROTEASE FAMILY S26 MITOCHONDRIAL INNER MEMBRANE PROTEASE-RELATED"/>
    <property type="match status" value="1"/>
</dbReference>
<keyword evidence="5" id="KW-0472">Membrane</keyword>
<dbReference type="OrthoDB" id="308440at2759"/>
<evidence type="ECO:0000256" key="5">
    <source>
        <dbReference type="ARBA" id="ARBA00023136"/>
    </source>
</evidence>
<dbReference type="SUPFAM" id="SSF51306">
    <property type="entry name" value="LexA/Signal peptidase"/>
    <property type="match status" value="1"/>
</dbReference>
<dbReference type="OMA" id="LCKGPSM"/>
<evidence type="ECO:0000313" key="9">
    <source>
        <dbReference type="EMBL" id="CAG78758.1"/>
    </source>
</evidence>
<dbReference type="InterPro" id="IPR036286">
    <property type="entry name" value="LexA/Signal_pep-like_sf"/>
</dbReference>
<gene>
    <name evidence="9" type="ORF">YALI0_F27423g</name>
</gene>
<evidence type="ECO:0000256" key="7">
    <source>
        <dbReference type="PIRSR" id="PIRSR600223-1"/>
    </source>
</evidence>
<dbReference type="InterPro" id="IPR019757">
    <property type="entry name" value="Pept_S26A_signal_pept_1_Lys-AS"/>
</dbReference>
<dbReference type="VEuPathDB" id="FungiDB:YALI0_F27423g"/>
<dbReference type="PROSITE" id="PS00760">
    <property type="entry name" value="SPASE_I_2"/>
    <property type="match status" value="1"/>
</dbReference>
<evidence type="ECO:0000256" key="1">
    <source>
        <dbReference type="ARBA" id="ARBA00004273"/>
    </source>
</evidence>
<accession>Q6C066</accession>
<dbReference type="PRINTS" id="PR00727">
    <property type="entry name" value="LEADERPTASE"/>
</dbReference>
<dbReference type="InterPro" id="IPR052064">
    <property type="entry name" value="Mito_IMP1_subunit"/>
</dbReference>
<dbReference type="MEROPS" id="S26.002"/>
<organism evidence="9 10">
    <name type="scientific">Yarrowia lipolytica (strain CLIB 122 / E 150)</name>
    <name type="common">Yeast</name>
    <name type="synonym">Candida lipolytica</name>
    <dbReference type="NCBI Taxonomy" id="284591"/>
    <lineage>
        <taxon>Eukaryota</taxon>
        <taxon>Fungi</taxon>
        <taxon>Dikarya</taxon>
        <taxon>Ascomycota</taxon>
        <taxon>Saccharomycotina</taxon>
        <taxon>Dipodascomycetes</taxon>
        <taxon>Dipodascales</taxon>
        <taxon>Dipodascales incertae sedis</taxon>
        <taxon>Yarrowia</taxon>
    </lineage>
</organism>
<dbReference type="HOGENOM" id="CLU_028723_4_3_1"/>
<dbReference type="GO" id="GO:0004252">
    <property type="term" value="F:serine-type endopeptidase activity"/>
    <property type="evidence" value="ECO:0007669"/>
    <property type="project" value="InterPro"/>
</dbReference>
<dbReference type="Pfam" id="PF10502">
    <property type="entry name" value="Peptidase_S26"/>
    <property type="match status" value="1"/>
</dbReference>
<evidence type="ECO:0000256" key="6">
    <source>
        <dbReference type="ARBA" id="ARBA00038445"/>
    </source>
</evidence>
<dbReference type="InterPro" id="IPR000223">
    <property type="entry name" value="Pept_S26A_signal_pept_1"/>
</dbReference>
<keyword evidence="3" id="KW-0378">Hydrolase</keyword>
<keyword evidence="4" id="KW-0496">Mitochondrion</keyword>
<dbReference type="InParanoid" id="Q6C066"/>
<dbReference type="STRING" id="284591.Q6C066"/>
<dbReference type="FunFam" id="2.10.109.10:FF:000018">
    <property type="entry name" value="Mitochondrial inner membrane protease subunit"/>
    <property type="match status" value="1"/>
</dbReference>
<feature type="active site" evidence="7">
    <location>
        <position position="87"/>
    </location>
</feature>
<feature type="domain" description="Peptidase S26" evidence="8">
    <location>
        <begin position="15"/>
        <end position="101"/>
    </location>
</feature>
<name>Q6C066_YARLI</name>
<feature type="active site" evidence="7">
    <location>
        <position position="43"/>
    </location>
</feature>
<dbReference type="EMBL" id="CR382132">
    <property type="protein sequence ID" value="CAG78758.1"/>
    <property type="molecule type" value="Genomic_DNA"/>
</dbReference>
<dbReference type="PANTHER" id="PTHR12383:SF16">
    <property type="entry name" value="MITOCHONDRIAL INNER MEMBRANE PROTEASE SUBUNIT 1"/>
    <property type="match status" value="1"/>
</dbReference>
<protein>
    <submittedName>
        <fullName evidence="9">YALI0F27423p</fullName>
    </submittedName>
</protein>
<dbReference type="InterPro" id="IPR019533">
    <property type="entry name" value="Peptidase_S26"/>
</dbReference>
<keyword evidence="10" id="KW-1185">Reference proteome</keyword>
<comment type="similarity">
    <text evidence="6">Belongs to the peptidase S26 family. IMP1 subfamily.</text>
</comment>
<dbReference type="AlphaFoldDB" id="Q6C066"/>
<evidence type="ECO:0000259" key="8">
    <source>
        <dbReference type="Pfam" id="PF10502"/>
    </source>
</evidence>
<comment type="subcellular location">
    <subcellularLocation>
        <location evidence="1">Mitochondrion inner membrane</location>
    </subcellularLocation>
</comment>
<evidence type="ECO:0000313" key="10">
    <source>
        <dbReference type="Proteomes" id="UP000001300"/>
    </source>
</evidence>
<evidence type="ECO:0000256" key="3">
    <source>
        <dbReference type="ARBA" id="ARBA00022801"/>
    </source>
</evidence>